<dbReference type="AlphaFoldDB" id="A0A818NNJ1"/>
<name>A0A818NNJ1_9BILA</name>
<protein>
    <recommendedName>
        <fullName evidence="9">LisH domain-containing protein</fullName>
    </recommendedName>
</protein>
<dbReference type="SMART" id="SM00667">
    <property type="entry name" value="LisH"/>
    <property type="match status" value="1"/>
</dbReference>
<organism evidence="7 8">
    <name type="scientific">Rotaria sordida</name>
    <dbReference type="NCBI Taxonomy" id="392033"/>
    <lineage>
        <taxon>Eukaryota</taxon>
        <taxon>Metazoa</taxon>
        <taxon>Spiralia</taxon>
        <taxon>Gnathifera</taxon>
        <taxon>Rotifera</taxon>
        <taxon>Eurotatoria</taxon>
        <taxon>Bdelloidea</taxon>
        <taxon>Philodinida</taxon>
        <taxon>Philodinidae</taxon>
        <taxon>Rotaria</taxon>
    </lineage>
</organism>
<keyword evidence="2" id="KW-0853">WD repeat</keyword>
<evidence type="ECO:0000256" key="4">
    <source>
        <dbReference type="ARBA" id="ARBA00023242"/>
    </source>
</evidence>
<dbReference type="InterPro" id="IPR006594">
    <property type="entry name" value="LisH"/>
</dbReference>
<feature type="compositionally biased region" description="Low complexity" evidence="6">
    <location>
        <begin position="97"/>
        <end position="125"/>
    </location>
</feature>
<accession>A0A818NNJ1</accession>
<dbReference type="PANTHER" id="PTHR22846">
    <property type="entry name" value="WD40 REPEAT PROTEIN"/>
    <property type="match status" value="1"/>
</dbReference>
<feature type="compositionally biased region" description="Polar residues" evidence="6">
    <location>
        <begin position="214"/>
        <end position="243"/>
    </location>
</feature>
<feature type="region of interest" description="Disordered" evidence="6">
    <location>
        <begin position="93"/>
        <end position="243"/>
    </location>
</feature>
<keyword evidence="3" id="KW-0677">Repeat</keyword>
<dbReference type="GO" id="GO:0000118">
    <property type="term" value="C:histone deacetylase complex"/>
    <property type="evidence" value="ECO:0007669"/>
    <property type="project" value="TreeGrafter"/>
</dbReference>
<dbReference type="PROSITE" id="PS50896">
    <property type="entry name" value="LISH"/>
    <property type="match status" value="1"/>
</dbReference>
<evidence type="ECO:0000256" key="1">
    <source>
        <dbReference type="ARBA" id="ARBA00004123"/>
    </source>
</evidence>
<evidence type="ECO:0000313" key="8">
    <source>
        <dbReference type="Proteomes" id="UP000663823"/>
    </source>
</evidence>
<evidence type="ECO:0000256" key="5">
    <source>
        <dbReference type="ARBA" id="ARBA00025741"/>
    </source>
</evidence>
<keyword evidence="4" id="KW-0539">Nucleus</keyword>
<proteinExistence type="inferred from homology"/>
<dbReference type="InterPro" id="IPR045183">
    <property type="entry name" value="Ebi-like"/>
</dbReference>
<reference evidence="7" key="1">
    <citation type="submission" date="2021-02" db="EMBL/GenBank/DDBJ databases">
        <authorList>
            <person name="Nowell W R."/>
        </authorList>
    </citation>
    <scope>NUCLEOTIDE SEQUENCE</scope>
</reference>
<dbReference type="Proteomes" id="UP000663823">
    <property type="component" value="Unassembled WGS sequence"/>
</dbReference>
<evidence type="ECO:0000256" key="2">
    <source>
        <dbReference type="ARBA" id="ARBA00022574"/>
    </source>
</evidence>
<evidence type="ECO:0008006" key="9">
    <source>
        <dbReference type="Google" id="ProtNLM"/>
    </source>
</evidence>
<feature type="compositionally biased region" description="Low complexity" evidence="6">
    <location>
        <begin position="170"/>
        <end position="181"/>
    </location>
</feature>
<comment type="caution">
    <text evidence="7">The sequence shown here is derived from an EMBL/GenBank/DDBJ whole genome shotgun (WGS) entry which is preliminary data.</text>
</comment>
<comment type="similarity">
    <text evidence="5">Belongs to the WD repeat EBI family.</text>
</comment>
<feature type="compositionally biased region" description="Polar residues" evidence="6">
    <location>
        <begin position="182"/>
        <end position="200"/>
    </location>
</feature>
<feature type="compositionally biased region" description="Low complexity" evidence="6">
    <location>
        <begin position="201"/>
        <end position="213"/>
    </location>
</feature>
<comment type="subcellular location">
    <subcellularLocation>
        <location evidence="1">Nucleus</location>
    </subcellularLocation>
</comment>
<evidence type="ECO:0000313" key="7">
    <source>
        <dbReference type="EMBL" id="CAF3610292.1"/>
    </source>
</evidence>
<dbReference type="PANTHER" id="PTHR22846:SF2">
    <property type="entry name" value="F-BOX-LIKE_WD REPEAT-CONTAINING PROTEIN EBI"/>
    <property type="match status" value="1"/>
</dbReference>
<dbReference type="Gene3D" id="1.20.960.30">
    <property type="match status" value="1"/>
</dbReference>
<dbReference type="GO" id="GO:0006357">
    <property type="term" value="P:regulation of transcription by RNA polymerase II"/>
    <property type="evidence" value="ECO:0007669"/>
    <property type="project" value="TreeGrafter"/>
</dbReference>
<gene>
    <name evidence="7" type="ORF">OTI717_LOCUS7267</name>
</gene>
<dbReference type="Pfam" id="PF08513">
    <property type="entry name" value="LisH"/>
    <property type="match status" value="1"/>
</dbReference>
<evidence type="ECO:0000256" key="6">
    <source>
        <dbReference type="SAM" id="MobiDB-lite"/>
    </source>
</evidence>
<sequence>MSFTSDEVNYLIYRYLSESGFVHSAYLFGLESHIAHTSINGNIVPPGALLSLIQKGLYYTEAELSIGDDGQERTFDNLSLIDAVVPEIVENRRKELQQQQQSSSTTGTSVKNETKSSTRSTTITSNINDKDRSPIQQLTNTSPQSTNQTIPDRSNIDSSGMNGGINYQNSSTIEQGSSSSSLKSFNPTLTGRSHSPATAQSHYSHNHPPSSSHMNTLQSSASAGNFSQMSNGSDNNSHMSYNNSTNHIAESRLNERWIYPILS</sequence>
<evidence type="ECO:0000256" key="3">
    <source>
        <dbReference type="ARBA" id="ARBA00022737"/>
    </source>
</evidence>
<dbReference type="GO" id="GO:0003714">
    <property type="term" value="F:transcription corepressor activity"/>
    <property type="evidence" value="ECO:0007669"/>
    <property type="project" value="InterPro"/>
</dbReference>
<feature type="compositionally biased region" description="Polar residues" evidence="6">
    <location>
        <begin position="134"/>
        <end position="169"/>
    </location>
</feature>
<dbReference type="EMBL" id="CAJOAX010000538">
    <property type="protein sequence ID" value="CAF3610292.1"/>
    <property type="molecule type" value="Genomic_DNA"/>
</dbReference>
<dbReference type="FunFam" id="1.20.960.30:FF:000001">
    <property type="entry name" value="F-box-like/WD repeat-containing protein TBL1XR1"/>
    <property type="match status" value="1"/>
</dbReference>